<protein>
    <submittedName>
        <fullName evidence="2">Uncharacterized protein</fullName>
    </submittedName>
</protein>
<feature type="non-terminal residue" evidence="2">
    <location>
        <position position="297"/>
    </location>
</feature>
<dbReference type="AlphaFoldDB" id="A0A813DML6"/>
<reference evidence="2" key="1">
    <citation type="submission" date="2021-02" db="EMBL/GenBank/DDBJ databases">
        <authorList>
            <person name="Dougan E. K."/>
            <person name="Rhodes N."/>
            <person name="Thang M."/>
            <person name="Chan C."/>
        </authorList>
    </citation>
    <scope>NUCLEOTIDE SEQUENCE</scope>
</reference>
<feature type="compositionally biased region" description="Low complexity" evidence="1">
    <location>
        <begin position="34"/>
        <end position="51"/>
    </location>
</feature>
<organism evidence="2 3">
    <name type="scientific">Polarella glacialis</name>
    <name type="common">Dinoflagellate</name>
    <dbReference type="NCBI Taxonomy" id="89957"/>
    <lineage>
        <taxon>Eukaryota</taxon>
        <taxon>Sar</taxon>
        <taxon>Alveolata</taxon>
        <taxon>Dinophyceae</taxon>
        <taxon>Suessiales</taxon>
        <taxon>Suessiaceae</taxon>
        <taxon>Polarella</taxon>
    </lineage>
</organism>
<gene>
    <name evidence="2" type="ORF">PGLA1383_LOCUS7911</name>
</gene>
<feature type="region of interest" description="Disordered" evidence="1">
    <location>
        <begin position="264"/>
        <end position="297"/>
    </location>
</feature>
<sequence>MAGPARQAAFSKAGSMPGSAGIVAPTAPPPRLGAAWASPAAANSAQASRTALVAPPPRWPPLQTGTAVAISELEAEASDEEGSDVSDIEDREKLEEQLSEQTRQELLFEEQEADAAIARQAMATITEAECEEMVSGLEEADIGSPDSICSGIRLGDACGSYILSGGLFIGNEDTQATGRLPEASVAVAPISVRSVEGRCECSEPDCGSDRLGETSPLPSESELVDGLITTLRNVGGFSSSVTPQVTYTRQPPSPVRSLREFETLGGMQVRGRSPSPQQRSRRQGFPAETASRAEVQK</sequence>
<name>A0A813DML6_POLGL</name>
<evidence type="ECO:0000256" key="1">
    <source>
        <dbReference type="SAM" id="MobiDB-lite"/>
    </source>
</evidence>
<feature type="region of interest" description="Disordered" evidence="1">
    <location>
        <begin position="1"/>
        <end position="63"/>
    </location>
</feature>
<evidence type="ECO:0000313" key="3">
    <source>
        <dbReference type="Proteomes" id="UP000654075"/>
    </source>
</evidence>
<evidence type="ECO:0000313" key="2">
    <source>
        <dbReference type="EMBL" id="CAE8589133.1"/>
    </source>
</evidence>
<comment type="caution">
    <text evidence="2">The sequence shown here is derived from an EMBL/GenBank/DDBJ whole genome shotgun (WGS) entry which is preliminary data.</text>
</comment>
<dbReference type="EMBL" id="CAJNNV010003503">
    <property type="protein sequence ID" value="CAE8589133.1"/>
    <property type="molecule type" value="Genomic_DNA"/>
</dbReference>
<proteinExistence type="predicted"/>
<keyword evidence="3" id="KW-1185">Reference proteome</keyword>
<accession>A0A813DML6</accession>
<dbReference type="Proteomes" id="UP000654075">
    <property type="component" value="Unassembled WGS sequence"/>
</dbReference>